<dbReference type="PROSITE" id="PS00028">
    <property type="entry name" value="ZINC_FINGER_C2H2_1"/>
    <property type="match status" value="1"/>
</dbReference>
<dbReference type="EMBL" id="CP012850">
    <property type="protein sequence ID" value="ALI36570.1"/>
    <property type="molecule type" value="Genomic_DNA"/>
</dbReference>
<accession>A0A654M0S5</accession>
<feature type="domain" description="C2H2-type" evidence="1">
    <location>
        <begin position="6"/>
        <end position="34"/>
    </location>
</feature>
<gene>
    <name evidence="2" type="ORF">NMY3_02374</name>
</gene>
<reference evidence="3" key="1">
    <citation type="submission" date="2015-10" db="EMBL/GenBank/DDBJ databases">
        <title>Niche specialization of a soil ammonia-oxidizing archaeon, Candidatus Nitrosocosmicus oleophilus.</title>
        <authorList>
            <person name="Jung M.-Y."/>
            <person name="Rhee S.-K."/>
        </authorList>
    </citation>
    <scope>NUCLEOTIDE SEQUENCE [LARGE SCALE GENOMIC DNA]</scope>
    <source>
        <strain evidence="3">MY3</strain>
    </source>
</reference>
<dbReference type="AlphaFoldDB" id="A0A654M0S5"/>
<dbReference type="KEGG" id="taa:NMY3_02374"/>
<proteinExistence type="predicted"/>
<dbReference type="PROSITE" id="PS50157">
    <property type="entry name" value="ZINC_FINGER_C2H2_2"/>
    <property type="match status" value="1"/>
</dbReference>
<sequence>MKKNFYKCNGCERKFGRKWNALRHSRSIHSSASEIISNNIKPKTSYISNNKYNRFQKKFDILNKAGIEIYNEYDENMSDIFDIDEKDFKIIKIIDQLIKPFTELEDLLSRTDPKTRAFVLTRSFDQSLRSLNPVEAMNEMVELLCSIKGIKKIAKYRSMIATTSSLDPILETKEKIKNSYLFGR</sequence>
<dbReference type="OrthoDB" id="12258at2157"/>
<protein>
    <recommendedName>
        <fullName evidence="1">C2H2-type domain-containing protein</fullName>
    </recommendedName>
</protein>
<dbReference type="GeneID" id="60422325"/>
<evidence type="ECO:0000313" key="2">
    <source>
        <dbReference type="EMBL" id="ALI36570.1"/>
    </source>
</evidence>
<dbReference type="RefSeq" id="WP_196815809.1">
    <property type="nucleotide sequence ID" value="NZ_CP012850.1"/>
</dbReference>
<evidence type="ECO:0000259" key="1">
    <source>
        <dbReference type="PROSITE" id="PS50157"/>
    </source>
</evidence>
<keyword evidence="3" id="KW-1185">Reference proteome</keyword>
<name>A0A654M0S5_9ARCH</name>
<dbReference type="Gene3D" id="3.30.160.60">
    <property type="entry name" value="Classic Zinc Finger"/>
    <property type="match status" value="1"/>
</dbReference>
<organism evidence="2 3">
    <name type="scientific">Candidatus Nitrosocosmicus oleophilus</name>
    <dbReference type="NCBI Taxonomy" id="1353260"/>
    <lineage>
        <taxon>Archaea</taxon>
        <taxon>Nitrososphaerota</taxon>
        <taxon>Nitrososphaeria</taxon>
        <taxon>Nitrososphaerales</taxon>
        <taxon>Nitrososphaeraceae</taxon>
        <taxon>Candidatus Nitrosocosmicus</taxon>
    </lineage>
</organism>
<evidence type="ECO:0000313" key="3">
    <source>
        <dbReference type="Proteomes" id="UP000058925"/>
    </source>
</evidence>
<dbReference type="Proteomes" id="UP000058925">
    <property type="component" value="Chromosome"/>
</dbReference>
<dbReference type="InterPro" id="IPR013087">
    <property type="entry name" value="Znf_C2H2_type"/>
</dbReference>